<dbReference type="InterPro" id="IPR036390">
    <property type="entry name" value="WH_DNA-bd_sf"/>
</dbReference>
<protein>
    <submittedName>
        <fullName evidence="2">Transcriptional regulator, MarR family</fullName>
    </submittedName>
</protein>
<reference evidence="2 3" key="1">
    <citation type="submission" date="2010-04" db="EMBL/GenBank/DDBJ databases">
        <authorList>
            <person name="Qin X."/>
            <person name="Bachman B."/>
            <person name="Battles P."/>
            <person name="Bell A."/>
            <person name="Bess C."/>
            <person name="Bickham C."/>
            <person name="Chaboub L."/>
            <person name="Chen D."/>
            <person name="Coyle M."/>
            <person name="Deiros D.R."/>
            <person name="Dinh H."/>
            <person name="Forbes L."/>
            <person name="Fowler G."/>
            <person name="Francisco L."/>
            <person name="Fu Q."/>
            <person name="Gubbala S."/>
            <person name="Hale W."/>
            <person name="Han Y."/>
            <person name="Hemphill L."/>
            <person name="Highlander S.K."/>
            <person name="Hirani K."/>
            <person name="Hogues M."/>
            <person name="Jackson L."/>
            <person name="Jakkamsetti A."/>
            <person name="Javaid M."/>
            <person name="Jiang H."/>
            <person name="Korchina V."/>
            <person name="Kovar C."/>
            <person name="Lara F."/>
            <person name="Lee S."/>
            <person name="Mata R."/>
            <person name="Mathew T."/>
            <person name="Moen C."/>
            <person name="Morales K."/>
            <person name="Munidasa M."/>
            <person name="Nazareth L."/>
            <person name="Ngo R."/>
            <person name="Nguyen L."/>
            <person name="Okwuonu G."/>
            <person name="Ongeri F."/>
            <person name="Patil S."/>
            <person name="Petrosino J."/>
            <person name="Pham C."/>
            <person name="Pham P."/>
            <person name="Pu L.-L."/>
            <person name="Puazo M."/>
            <person name="Raj R."/>
            <person name="Reid J."/>
            <person name="Rouhana J."/>
            <person name="Saada N."/>
            <person name="Shang Y."/>
            <person name="Simmons D."/>
            <person name="Thornton R."/>
            <person name="Warren J."/>
            <person name="Weissenberger G."/>
            <person name="Zhang J."/>
            <person name="Zhang L."/>
            <person name="Zhou C."/>
            <person name="Zhu D."/>
            <person name="Muzny D."/>
            <person name="Worley K."/>
            <person name="Gibbs R."/>
        </authorList>
    </citation>
    <scope>NUCLEOTIDE SEQUENCE [LARGE SCALE GENOMIC DNA]</scope>
    <source>
        <strain evidence="2 3">ATCC 49030</strain>
    </source>
</reference>
<proteinExistence type="predicted"/>
<dbReference type="InterPro" id="IPR000835">
    <property type="entry name" value="HTH_MarR-typ"/>
</dbReference>
<dbReference type="Gene3D" id="1.10.10.10">
    <property type="entry name" value="Winged helix-like DNA-binding domain superfamily/Winged helix DNA-binding domain"/>
    <property type="match status" value="1"/>
</dbReference>
<dbReference type="Pfam" id="PF01047">
    <property type="entry name" value="MarR"/>
    <property type="match status" value="1"/>
</dbReference>
<dbReference type="SUPFAM" id="SSF46785">
    <property type="entry name" value="Winged helix' DNA-binding domain"/>
    <property type="match status" value="1"/>
</dbReference>
<dbReference type="PROSITE" id="PS50995">
    <property type="entry name" value="HTH_MARR_2"/>
    <property type="match status" value="1"/>
</dbReference>
<dbReference type="SMART" id="SM00347">
    <property type="entry name" value="HTH_MARR"/>
    <property type="match status" value="1"/>
</dbReference>
<keyword evidence="3" id="KW-1185">Reference proteome</keyword>
<evidence type="ECO:0000313" key="3">
    <source>
        <dbReference type="Proteomes" id="UP000005714"/>
    </source>
</evidence>
<dbReference type="STRING" id="585530.HMPREF0183_0959"/>
<evidence type="ECO:0000313" key="2">
    <source>
        <dbReference type="EMBL" id="EFG47882.1"/>
    </source>
</evidence>
<evidence type="ECO:0000259" key="1">
    <source>
        <dbReference type="PROSITE" id="PS50995"/>
    </source>
</evidence>
<sequence length="196" mass="22438">MFKRPHTPRSWHETTFVARSFVIRWERQGGYPVTHFDPLEEAKRKWIDDGNSEFADGMSFVTSIMRSHQIMLGRVEAVLRPMNLTFARYELLTLLRFTKTGKLPTSKVSQRLQVHPTSTTNAVDRLEKAGLVTRETHPNDKRTTLVCLTEEGRELSERATVALNEKVFASPGLDPEDLTRALELLAKHRKSSAHLL</sequence>
<gene>
    <name evidence="2" type="ORF">HMPREF0183_0959</name>
</gene>
<name>D4YLZ9_9MICO</name>
<organism evidence="2 3">
    <name type="scientific">Brevibacterium mcbrellneri ATCC 49030</name>
    <dbReference type="NCBI Taxonomy" id="585530"/>
    <lineage>
        <taxon>Bacteria</taxon>
        <taxon>Bacillati</taxon>
        <taxon>Actinomycetota</taxon>
        <taxon>Actinomycetes</taxon>
        <taxon>Micrococcales</taxon>
        <taxon>Brevibacteriaceae</taxon>
        <taxon>Brevibacterium</taxon>
    </lineage>
</organism>
<dbReference type="PANTHER" id="PTHR33164:SF101">
    <property type="entry name" value="TRANSCRIPTIONAL REPRESSOR MPRA"/>
    <property type="match status" value="1"/>
</dbReference>
<dbReference type="PRINTS" id="PR00598">
    <property type="entry name" value="HTHMARR"/>
</dbReference>
<dbReference type="GO" id="GO:0006950">
    <property type="term" value="P:response to stress"/>
    <property type="evidence" value="ECO:0007669"/>
    <property type="project" value="TreeGrafter"/>
</dbReference>
<dbReference type="EMBL" id="ADNU01000023">
    <property type="protein sequence ID" value="EFG47882.1"/>
    <property type="molecule type" value="Genomic_DNA"/>
</dbReference>
<dbReference type="PANTHER" id="PTHR33164">
    <property type="entry name" value="TRANSCRIPTIONAL REGULATOR, MARR FAMILY"/>
    <property type="match status" value="1"/>
</dbReference>
<dbReference type="GO" id="GO:0003700">
    <property type="term" value="F:DNA-binding transcription factor activity"/>
    <property type="evidence" value="ECO:0007669"/>
    <property type="project" value="InterPro"/>
</dbReference>
<comment type="caution">
    <text evidence="2">The sequence shown here is derived from an EMBL/GenBank/DDBJ whole genome shotgun (WGS) entry which is preliminary data.</text>
</comment>
<accession>D4YLZ9</accession>
<dbReference type="AlphaFoldDB" id="D4YLZ9"/>
<dbReference type="OrthoDB" id="3296622at2"/>
<dbReference type="InterPro" id="IPR036388">
    <property type="entry name" value="WH-like_DNA-bd_sf"/>
</dbReference>
<dbReference type="InterPro" id="IPR039422">
    <property type="entry name" value="MarR/SlyA-like"/>
</dbReference>
<feature type="domain" description="HTH marR-type" evidence="1">
    <location>
        <begin position="51"/>
        <end position="190"/>
    </location>
</feature>
<dbReference type="eggNOG" id="COG1846">
    <property type="taxonomic scope" value="Bacteria"/>
</dbReference>
<dbReference type="Proteomes" id="UP000005714">
    <property type="component" value="Unassembled WGS sequence"/>
</dbReference>